<feature type="domain" description="BRCT" evidence="13">
    <location>
        <begin position="183"/>
        <end position="208"/>
    </location>
</feature>
<dbReference type="InterPro" id="IPR002008">
    <property type="entry name" value="DNA_pol_X_beta-like"/>
</dbReference>
<dbReference type="GO" id="GO:0046872">
    <property type="term" value="F:metal ion binding"/>
    <property type="evidence" value="ECO:0007669"/>
    <property type="project" value="UniProtKB-UniRule"/>
</dbReference>
<dbReference type="Pfam" id="PF14791">
    <property type="entry name" value="DNA_pol_B_thumb"/>
    <property type="match status" value="1"/>
</dbReference>
<evidence type="ECO:0000256" key="4">
    <source>
        <dbReference type="ARBA" id="ARBA00022695"/>
    </source>
</evidence>
<dbReference type="GeneID" id="28836349"/>
<dbReference type="Gene3D" id="1.10.150.110">
    <property type="entry name" value="DNA polymerase beta, N-terminal domain-like"/>
    <property type="match status" value="1"/>
</dbReference>
<dbReference type="PROSITE" id="PS50172">
    <property type="entry name" value="BRCT"/>
    <property type="match status" value="1"/>
</dbReference>
<dbReference type="Gene3D" id="1.10.150.20">
    <property type="entry name" value="5' to 3' exonuclease, C-terminal subdomain"/>
    <property type="match status" value="1"/>
</dbReference>
<dbReference type="SUPFAM" id="SSF81585">
    <property type="entry name" value="PsbU/PolX domain-like"/>
    <property type="match status" value="1"/>
</dbReference>
<dbReference type="Proteomes" id="UP000091956">
    <property type="component" value="Unassembled WGS sequence"/>
</dbReference>
<dbReference type="InterPro" id="IPR018944">
    <property type="entry name" value="DNA_pol_lambd_fingers_domain"/>
</dbReference>
<evidence type="ECO:0000256" key="10">
    <source>
        <dbReference type="ARBA" id="ARBA00049244"/>
    </source>
</evidence>
<comment type="similarity">
    <text evidence="2 11">Belongs to the DNA polymerase type-X family.</text>
</comment>
<dbReference type="InterPro" id="IPR010996">
    <property type="entry name" value="HHH_MUS81"/>
</dbReference>
<dbReference type="InterPro" id="IPR029398">
    <property type="entry name" value="PolB_thumb"/>
</dbReference>
<dbReference type="GO" id="GO:0005634">
    <property type="term" value="C:nucleus"/>
    <property type="evidence" value="ECO:0007669"/>
    <property type="project" value="UniProtKB-SubCell"/>
</dbReference>
<dbReference type="Gene3D" id="3.30.460.10">
    <property type="entry name" value="Beta Polymerase, domain 2"/>
    <property type="match status" value="1"/>
</dbReference>
<dbReference type="SMART" id="SM00483">
    <property type="entry name" value="POLXc"/>
    <property type="match status" value="1"/>
</dbReference>
<dbReference type="EMBL" id="KV460212">
    <property type="protein sequence ID" value="OBT99436.1"/>
    <property type="molecule type" value="Genomic_DNA"/>
</dbReference>
<dbReference type="SUPFAM" id="SSF81301">
    <property type="entry name" value="Nucleotidyltransferase"/>
    <property type="match status" value="1"/>
</dbReference>
<dbReference type="STRING" id="342668.A0A1B8GUD2"/>
<protein>
    <recommendedName>
        <fullName evidence="11">DNA polymerase</fullName>
        <ecNumber evidence="11">2.7.7.7</ecNumber>
    </recommendedName>
</protein>
<dbReference type="FunFam" id="1.10.150.110:FF:000005">
    <property type="entry name" value="DNA polymerase POL4"/>
    <property type="match status" value="1"/>
</dbReference>
<keyword evidence="9 11" id="KW-0539">Nucleus</keyword>
<dbReference type="Pfam" id="PF14716">
    <property type="entry name" value="HHH_8"/>
    <property type="match status" value="1"/>
</dbReference>
<evidence type="ECO:0000256" key="7">
    <source>
        <dbReference type="ARBA" id="ARBA00022932"/>
    </source>
</evidence>
<sequence length="678" mass="76028">MPLDLPITYLLSAHIPEEKRLQLEDEIPNLTYDITEAKLVLGKVATKQRAEFELRSRKLWTEEVKGNEGENKNLVADQGSRGRSQEEGPARKKRRTGPINIPDHVEVVVIDSSTESEAEEDENQKRSVRGRSGSSTQSEDVQSPAQSPRREIISSPPREKSPHTPRTPTAIQEGPVFNGNGTVKVVKLSWFEESVAAGYLLPLDGYIVYEGRRIEAPKHRSVMKPPKSPLPGEIIARAQSDSPHASSPPFPRRSNPLQSPSSPASVTRPTPLIRQTTSEHDNPPELPPIPDYLKTNYSCQRPTPLYTLNDPFIEFLVRIRQSRILTNDEVGVRAYSTSIASLAAYPHTISTAEEILHLPGCSERIAALWQEFNDTGHIGTVEDIDNDPEMQTLNLFYEIWGVGPRGARDFYYRKGWRDLDDVVEFGWNNLSRVQQIGVKFYEEFQQKIPRDEVEHIGAVILEAANHVAPGCQMTIVGGHRRGKPESGDVDVVVSNPDETVTLYLVQRIVEEIERREWITHTLLLSTANSERNQTPVSWKGDIGHAGGFGAGFDTLDKALVVWQDPAWPTREEDVAADPRAKNPNIHRRVDIIVSPWRTVGCAVAGWTSGTTFQRDLRRYVKAVLGLKFDSSGVRRRDDGAWVDLEGVGGKAPDMLTAEKRVFEGLRLEWREPGERCTR</sequence>
<dbReference type="GO" id="GO:0006303">
    <property type="term" value="P:double-strand break repair via nonhomologous end joining"/>
    <property type="evidence" value="ECO:0007669"/>
    <property type="project" value="TreeGrafter"/>
</dbReference>
<comment type="catalytic activity">
    <reaction evidence="10 11">
        <text>DNA(n) + a 2'-deoxyribonucleoside 5'-triphosphate = DNA(n+1) + diphosphate</text>
        <dbReference type="Rhea" id="RHEA:22508"/>
        <dbReference type="Rhea" id="RHEA-COMP:17339"/>
        <dbReference type="Rhea" id="RHEA-COMP:17340"/>
        <dbReference type="ChEBI" id="CHEBI:33019"/>
        <dbReference type="ChEBI" id="CHEBI:61560"/>
        <dbReference type="ChEBI" id="CHEBI:173112"/>
        <dbReference type="EC" id="2.7.7.7"/>
    </reaction>
</comment>
<evidence type="ECO:0000259" key="13">
    <source>
        <dbReference type="PROSITE" id="PS50172"/>
    </source>
</evidence>
<evidence type="ECO:0000256" key="5">
    <source>
        <dbReference type="ARBA" id="ARBA00022723"/>
    </source>
</evidence>
<name>A0A1B8GUD2_9PEZI</name>
<feature type="region of interest" description="Disordered" evidence="12">
    <location>
        <begin position="70"/>
        <end position="179"/>
    </location>
</feature>
<feature type="region of interest" description="Disordered" evidence="12">
    <location>
        <begin position="239"/>
        <end position="294"/>
    </location>
</feature>
<dbReference type="OrthoDB" id="205514at2759"/>
<dbReference type="PRINTS" id="PR00870">
    <property type="entry name" value="DNAPOLXBETA"/>
</dbReference>
<dbReference type="Gene3D" id="3.30.210.10">
    <property type="entry name" value="DNA polymerase, thumb domain"/>
    <property type="match status" value="1"/>
</dbReference>
<comment type="subcellular location">
    <subcellularLocation>
        <location evidence="1 11">Nucleus</location>
    </subcellularLocation>
</comment>
<dbReference type="PRINTS" id="PR00869">
    <property type="entry name" value="DNAPOLX"/>
</dbReference>
<dbReference type="AlphaFoldDB" id="A0A1B8GUD2"/>
<dbReference type="InterPro" id="IPR043519">
    <property type="entry name" value="NT_sf"/>
</dbReference>
<evidence type="ECO:0000256" key="2">
    <source>
        <dbReference type="ARBA" id="ARBA00008323"/>
    </source>
</evidence>
<organism evidence="14 15">
    <name type="scientific">Pseudogymnoascus verrucosus</name>
    <dbReference type="NCBI Taxonomy" id="342668"/>
    <lineage>
        <taxon>Eukaryota</taxon>
        <taxon>Fungi</taxon>
        <taxon>Dikarya</taxon>
        <taxon>Ascomycota</taxon>
        <taxon>Pezizomycotina</taxon>
        <taxon>Leotiomycetes</taxon>
        <taxon>Thelebolales</taxon>
        <taxon>Thelebolaceae</taxon>
        <taxon>Pseudogymnoascus</taxon>
    </lineage>
</organism>
<dbReference type="FunFam" id="1.10.150.20:FF:000010">
    <property type="entry name" value="DNA polymerase lambda"/>
    <property type="match status" value="1"/>
</dbReference>
<feature type="compositionally biased region" description="Polar residues" evidence="12">
    <location>
        <begin position="132"/>
        <end position="146"/>
    </location>
</feature>
<feature type="compositionally biased region" description="Basic and acidic residues" evidence="12">
    <location>
        <begin position="148"/>
        <end position="162"/>
    </location>
</feature>
<evidence type="ECO:0000256" key="8">
    <source>
        <dbReference type="ARBA" id="ARBA00023204"/>
    </source>
</evidence>
<evidence type="ECO:0000256" key="3">
    <source>
        <dbReference type="ARBA" id="ARBA00022679"/>
    </source>
</evidence>
<evidence type="ECO:0000256" key="12">
    <source>
        <dbReference type="SAM" id="MobiDB-lite"/>
    </source>
</evidence>
<accession>A0A1B8GUD2</accession>
<dbReference type="CDD" id="cd00141">
    <property type="entry name" value="NT_POLXc"/>
    <property type="match status" value="1"/>
</dbReference>
<dbReference type="PANTHER" id="PTHR11276:SF29">
    <property type="entry name" value="DNA POLYMERASE TYPE-X FAMILY PROTEIN POL4"/>
    <property type="match status" value="1"/>
</dbReference>
<keyword evidence="6 11" id="KW-0227">DNA damage</keyword>
<comment type="function">
    <text evidence="11">DNA polymerase that functions in several pathways of DNA repair. Involved in base excision repair (BER) responsible for repair of lesions that give rise to abasic (AP) sites in DNA. Also contributes to DNA double-strand break repair by non-homologous end joining and homologous recombination. Has both template-dependent and template-independent (terminal transferase) DNA polymerase activities. Has also a 5'-deoxyribose-5-phosphate lyase (dRP lyase) activity.</text>
</comment>
<dbReference type="InterPro" id="IPR002054">
    <property type="entry name" value="DNA-dir_DNA_pol_X"/>
</dbReference>
<dbReference type="FunFam" id="3.30.210.10:FF:000005">
    <property type="entry name" value="DNA polymerase IV"/>
    <property type="match status" value="1"/>
</dbReference>
<keyword evidence="7 11" id="KW-0239">DNA-directed DNA polymerase</keyword>
<evidence type="ECO:0000256" key="11">
    <source>
        <dbReference type="RuleBase" id="RU366014"/>
    </source>
</evidence>
<dbReference type="InterPro" id="IPR027421">
    <property type="entry name" value="DNA_pol_lamdba_lyase_dom_sf"/>
</dbReference>
<dbReference type="GO" id="GO:0003677">
    <property type="term" value="F:DNA binding"/>
    <property type="evidence" value="ECO:0007669"/>
    <property type="project" value="UniProtKB-UniRule"/>
</dbReference>
<proteinExistence type="inferred from homology"/>
<keyword evidence="3 11" id="KW-0808">Transferase</keyword>
<keyword evidence="4 11" id="KW-0548">Nucleotidyltransferase</keyword>
<evidence type="ECO:0000256" key="9">
    <source>
        <dbReference type="ARBA" id="ARBA00023242"/>
    </source>
</evidence>
<feature type="compositionally biased region" description="Polar residues" evidence="12">
    <location>
        <begin position="255"/>
        <end position="276"/>
    </location>
</feature>
<dbReference type="EC" id="2.7.7.7" evidence="11"/>
<keyword evidence="8 11" id="KW-0234">DNA repair</keyword>
<keyword evidence="5" id="KW-0479">Metal-binding</keyword>
<reference evidence="15" key="2">
    <citation type="journal article" date="2018" name="Nat. Commun.">
        <title>Extreme sensitivity to ultraviolet light in the fungal pathogen causing white-nose syndrome of bats.</title>
        <authorList>
            <person name="Palmer J.M."/>
            <person name="Drees K.P."/>
            <person name="Foster J.T."/>
            <person name="Lindner D.L."/>
        </authorList>
    </citation>
    <scope>NUCLEOTIDE SEQUENCE [LARGE SCALE GENOMIC DNA]</scope>
    <source>
        <strain evidence="15">UAMH 10579</strain>
    </source>
</reference>
<reference evidence="14 15" key="1">
    <citation type="submission" date="2016-03" db="EMBL/GenBank/DDBJ databases">
        <title>Comparative genomics of Pseudogymnoascus destructans, the fungus causing white-nose syndrome of bats.</title>
        <authorList>
            <person name="Palmer J.M."/>
            <person name="Drees K.P."/>
            <person name="Foster J.T."/>
            <person name="Lindner D.L."/>
        </authorList>
    </citation>
    <scope>NUCLEOTIDE SEQUENCE [LARGE SCALE GENOMIC DNA]</scope>
    <source>
        <strain evidence="14 15">UAMH 10579</strain>
    </source>
</reference>
<dbReference type="InterPro" id="IPR001357">
    <property type="entry name" value="BRCT_dom"/>
</dbReference>
<dbReference type="InterPro" id="IPR037160">
    <property type="entry name" value="DNA_Pol_thumb_sf"/>
</dbReference>
<dbReference type="PANTHER" id="PTHR11276">
    <property type="entry name" value="DNA POLYMERASE TYPE-X FAMILY MEMBER"/>
    <property type="match status" value="1"/>
</dbReference>
<dbReference type="Pfam" id="PF10391">
    <property type="entry name" value="DNA_pol_lambd_f"/>
    <property type="match status" value="1"/>
</dbReference>
<dbReference type="RefSeq" id="XP_018133169.1">
    <property type="nucleotide sequence ID" value="XM_018272464.2"/>
</dbReference>
<dbReference type="GO" id="GO:0003887">
    <property type="term" value="F:DNA-directed DNA polymerase activity"/>
    <property type="evidence" value="ECO:0007669"/>
    <property type="project" value="UniProtKB-UniRule"/>
</dbReference>
<keyword evidence="15" id="KW-1185">Reference proteome</keyword>
<dbReference type="InterPro" id="IPR022312">
    <property type="entry name" value="DNA_pol_X"/>
</dbReference>
<evidence type="ECO:0000313" key="14">
    <source>
        <dbReference type="EMBL" id="OBT99436.1"/>
    </source>
</evidence>
<evidence type="ECO:0000256" key="1">
    <source>
        <dbReference type="ARBA" id="ARBA00004123"/>
    </source>
</evidence>
<dbReference type="InterPro" id="IPR028207">
    <property type="entry name" value="DNA_pol_B_palm_palm"/>
</dbReference>
<evidence type="ECO:0000313" key="15">
    <source>
        <dbReference type="Proteomes" id="UP000091956"/>
    </source>
</evidence>
<gene>
    <name evidence="14" type="ORF">VE01_02963</name>
</gene>
<evidence type="ECO:0000256" key="6">
    <source>
        <dbReference type="ARBA" id="ARBA00022763"/>
    </source>
</evidence>
<dbReference type="Pfam" id="PF14792">
    <property type="entry name" value="DNA_pol_B_palm"/>
    <property type="match status" value="1"/>
</dbReference>
<dbReference type="SUPFAM" id="SSF47802">
    <property type="entry name" value="DNA polymerase beta, N-terminal domain-like"/>
    <property type="match status" value="1"/>
</dbReference>